<sequence length="96" mass="11245">MRQKVEIIDFRIRPNASVNELKQFQEGHIWRDIETYLKVLNDESLIMLKTETDKDVLLRTQGCVLVAEKILDLPNQLIEWAEEDQQSEDEGDEDDG</sequence>
<comment type="caution">
    <text evidence="1">The sequence shown here is derived from an EMBL/GenBank/DDBJ whole genome shotgun (WGS) entry which is preliminary data.</text>
</comment>
<name>A0A0F8Z7L9_9ZZZZ</name>
<protein>
    <submittedName>
        <fullName evidence="1">Uncharacterized protein</fullName>
    </submittedName>
</protein>
<accession>A0A0F8Z7L9</accession>
<reference evidence="1" key="1">
    <citation type="journal article" date="2015" name="Nature">
        <title>Complex archaea that bridge the gap between prokaryotes and eukaryotes.</title>
        <authorList>
            <person name="Spang A."/>
            <person name="Saw J.H."/>
            <person name="Jorgensen S.L."/>
            <person name="Zaremba-Niedzwiedzka K."/>
            <person name="Martijn J."/>
            <person name="Lind A.E."/>
            <person name="van Eijk R."/>
            <person name="Schleper C."/>
            <person name="Guy L."/>
            <person name="Ettema T.J."/>
        </authorList>
    </citation>
    <scope>NUCLEOTIDE SEQUENCE</scope>
</reference>
<evidence type="ECO:0000313" key="1">
    <source>
        <dbReference type="EMBL" id="KKK62384.1"/>
    </source>
</evidence>
<gene>
    <name evidence="1" type="ORF">LCGC14_3004860</name>
</gene>
<dbReference type="EMBL" id="LAZR01062017">
    <property type="protein sequence ID" value="KKK62384.1"/>
    <property type="molecule type" value="Genomic_DNA"/>
</dbReference>
<dbReference type="AlphaFoldDB" id="A0A0F8Z7L9"/>
<proteinExistence type="predicted"/>
<organism evidence="1">
    <name type="scientific">marine sediment metagenome</name>
    <dbReference type="NCBI Taxonomy" id="412755"/>
    <lineage>
        <taxon>unclassified sequences</taxon>
        <taxon>metagenomes</taxon>
        <taxon>ecological metagenomes</taxon>
    </lineage>
</organism>